<proteinExistence type="predicted"/>
<protein>
    <submittedName>
        <fullName evidence="2">Uncharacterized protein</fullName>
    </submittedName>
</protein>
<keyword evidence="1" id="KW-0472">Membrane</keyword>
<reference evidence="2 3" key="1">
    <citation type="submission" date="2024-01" db="EMBL/GenBank/DDBJ databases">
        <title>The genomes of 5 underutilized Papilionoideae crops provide insights into root nodulation and disease resistance.</title>
        <authorList>
            <person name="Yuan L."/>
        </authorList>
    </citation>
    <scope>NUCLEOTIDE SEQUENCE [LARGE SCALE GENOMIC DNA]</scope>
    <source>
        <strain evidence="2">LY-2023</strain>
        <tissue evidence="2">Leaf</tissue>
    </source>
</reference>
<comment type="caution">
    <text evidence="2">The sequence shown here is derived from an EMBL/GenBank/DDBJ whole genome shotgun (WGS) entry which is preliminary data.</text>
</comment>
<evidence type="ECO:0000313" key="3">
    <source>
        <dbReference type="Proteomes" id="UP001359559"/>
    </source>
</evidence>
<keyword evidence="1" id="KW-1133">Transmembrane helix</keyword>
<accession>A0AAN9PLX2</accession>
<gene>
    <name evidence="2" type="ORF">RJT34_13567</name>
</gene>
<evidence type="ECO:0000256" key="1">
    <source>
        <dbReference type="SAM" id="Phobius"/>
    </source>
</evidence>
<sequence length="113" mass="12897">MGMVCFREDVDGDKMMTPTPMEIKLHTDASCAASRKKGQELFEMMMGLMVWMGHANFADLFLWLRWLDPYDLMKKMDRDMGKALAIASRTDEGEKVKRVGRNKGRMLDGMGQG</sequence>
<name>A0AAN9PLX2_CLITE</name>
<organism evidence="2 3">
    <name type="scientific">Clitoria ternatea</name>
    <name type="common">Butterfly pea</name>
    <dbReference type="NCBI Taxonomy" id="43366"/>
    <lineage>
        <taxon>Eukaryota</taxon>
        <taxon>Viridiplantae</taxon>
        <taxon>Streptophyta</taxon>
        <taxon>Embryophyta</taxon>
        <taxon>Tracheophyta</taxon>
        <taxon>Spermatophyta</taxon>
        <taxon>Magnoliopsida</taxon>
        <taxon>eudicotyledons</taxon>
        <taxon>Gunneridae</taxon>
        <taxon>Pentapetalae</taxon>
        <taxon>rosids</taxon>
        <taxon>fabids</taxon>
        <taxon>Fabales</taxon>
        <taxon>Fabaceae</taxon>
        <taxon>Papilionoideae</taxon>
        <taxon>50 kb inversion clade</taxon>
        <taxon>NPAAA clade</taxon>
        <taxon>indigoferoid/millettioid clade</taxon>
        <taxon>Phaseoleae</taxon>
        <taxon>Clitoria</taxon>
    </lineage>
</organism>
<dbReference type="EMBL" id="JAYKXN010000003">
    <property type="protein sequence ID" value="KAK7302674.1"/>
    <property type="molecule type" value="Genomic_DNA"/>
</dbReference>
<keyword evidence="3" id="KW-1185">Reference proteome</keyword>
<keyword evidence="1" id="KW-0812">Transmembrane</keyword>
<dbReference type="Proteomes" id="UP001359559">
    <property type="component" value="Unassembled WGS sequence"/>
</dbReference>
<dbReference type="AlphaFoldDB" id="A0AAN9PLX2"/>
<feature type="transmembrane region" description="Helical" evidence="1">
    <location>
        <begin position="44"/>
        <end position="66"/>
    </location>
</feature>
<evidence type="ECO:0000313" key="2">
    <source>
        <dbReference type="EMBL" id="KAK7302674.1"/>
    </source>
</evidence>